<dbReference type="Proteomes" id="UP001236507">
    <property type="component" value="Unassembled WGS sequence"/>
</dbReference>
<evidence type="ECO:0000313" key="3">
    <source>
        <dbReference type="Proteomes" id="UP001236507"/>
    </source>
</evidence>
<keyword evidence="3" id="KW-1185">Reference proteome</keyword>
<organism evidence="2 3">
    <name type="scientific">Flectobacillus roseus</name>
    <dbReference type="NCBI Taxonomy" id="502259"/>
    <lineage>
        <taxon>Bacteria</taxon>
        <taxon>Pseudomonadati</taxon>
        <taxon>Bacteroidota</taxon>
        <taxon>Cytophagia</taxon>
        <taxon>Cytophagales</taxon>
        <taxon>Flectobacillaceae</taxon>
        <taxon>Flectobacillus</taxon>
    </lineage>
</organism>
<sequence length="65" mass="7387">MKQETIYQVICDGHIHTIIPAENDVPAGWKTTGRSGTKDLCLEYIDEVTRNSIISFLRNRGNCTY</sequence>
<feature type="domain" description="MbtH-like" evidence="1">
    <location>
        <begin position="1"/>
        <end position="47"/>
    </location>
</feature>
<dbReference type="RefSeq" id="WP_095162902.1">
    <property type="nucleotide sequence ID" value="NZ_JASHIF010000001.1"/>
</dbReference>
<dbReference type="Pfam" id="PF03621">
    <property type="entry name" value="MbtH"/>
    <property type="match status" value="1"/>
</dbReference>
<dbReference type="Gene3D" id="3.90.820.10">
    <property type="entry name" value="Structural Genomics, Unknown Function 30-nov-00 1gh9 Mol_id"/>
    <property type="match status" value="1"/>
</dbReference>
<gene>
    <name evidence="2" type="ORF">QM524_00035</name>
</gene>
<dbReference type="SMART" id="SM00923">
    <property type="entry name" value="MbtH"/>
    <property type="match status" value="1"/>
</dbReference>
<evidence type="ECO:0000259" key="1">
    <source>
        <dbReference type="SMART" id="SM00923"/>
    </source>
</evidence>
<evidence type="ECO:0000313" key="2">
    <source>
        <dbReference type="EMBL" id="MDI9857581.1"/>
    </source>
</evidence>
<proteinExistence type="predicted"/>
<dbReference type="SUPFAM" id="SSF160582">
    <property type="entry name" value="MbtH-like"/>
    <property type="match status" value="1"/>
</dbReference>
<dbReference type="InterPro" id="IPR038020">
    <property type="entry name" value="MbtH-like_sf"/>
</dbReference>
<dbReference type="InterPro" id="IPR005153">
    <property type="entry name" value="MbtH-like_dom"/>
</dbReference>
<accession>A0ABT6Y252</accession>
<comment type="caution">
    <text evidence="2">The sequence shown here is derived from an EMBL/GenBank/DDBJ whole genome shotgun (WGS) entry which is preliminary data.</text>
</comment>
<protein>
    <submittedName>
        <fullName evidence="2">MbtH family NRPS accessory protein</fullName>
    </submittedName>
</protein>
<name>A0ABT6Y252_9BACT</name>
<reference evidence="2 3" key="1">
    <citation type="submission" date="2023-05" db="EMBL/GenBank/DDBJ databases">
        <title>Novel species of genus Flectobacillus isolated from stream in China.</title>
        <authorList>
            <person name="Lu H."/>
        </authorList>
    </citation>
    <scope>NUCLEOTIDE SEQUENCE [LARGE SCALE GENOMIC DNA]</scope>
    <source>
        <strain evidence="2 3">KCTC 42575</strain>
    </source>
</reference>
<dbReference type="EMBL" id="JASHIF010000001">
    <property type="protein sequence ID" value="MDI9857581.1"/>
    <property type="molecule type" value="Genomic_DNA"/>
</dbReference>